<evidence type="ECO:0000313" key="4">
    <source>
        <dbReference type="EMBL" id="RZC18785.1"/>
    </source>
</evidence>
<evidence type="ECO:0000256" key="3">
    <source>
        <dbReference type="PROSITE-ProRule" id="PRU00708"/>
    </source>
</evidence>
<dbReference type="Gene3D" id="1.25.40.10">
    <property type="entry name" value="Tetratricopeptide repeat domain"/>
    <property type="match status" value="5"/>
</dbReference>
<evidence type="ECO:0000313" key="5">
    <source>
        <dbReference type="Proteomes" id="UP000289340"/>
    </source>
</evidence>
<dbReference type="PROSITE" id="PS51375">
    <property type="entry name" value="PPR"/>
    <property type="match status" value="4"/>
</dbReference>
<dbReference type="EMBL" id="QZWG01000003">
    <property type="protein sequence ID" value="RZC18785.1"/>
    <property type="molecule type" value="Genomic_DNA"/>
</dbReference>
<reference evidence="4 5" key="1">
    <citation type="submission" date="2018-09" db="EMBL/GenBank/DDBJ databases">
        <title>A high-quality reference genome of wild soybean provides a powerful tool to mine soybean genomes.</title>
        <authorList>
            <person name="Xie M."/>
            <person name="Chung C.Y.L."/>
            <person name="Li M.-W."/>
            <person name="Wong F.-L."/>
            <person name="Chan T.-F."/>
            <person name="Lam H.-M."/>
        </authorList>
    </citation>
    <scope>NUCLEOTIDE SEQUENCE [LARGE SCALE GENOMIC DNA]</scope>
    <source>
        <strain evidence="5">cv. W05</strain>
        <tissue evidence="4">Hypocotyl of etiolated seedlings</tissue>
    </source>
</reference>
<dbReference type="Pfam" id="PF20431">
    <property type="entry name" value="E_motif"/>
    <property type="match status" value="1"/>
</dbReference>
<evidence type="ECO:0000256" key="1">
    <source>
        <dbReference type="ARBA" id="ARBA00022737"/>
    </source>
</evidence>
<dbReference type="FunFam" id="1.25.40.10:FF:001392">
    <property type="entry name" value="Pentatricopeptide repeat-containing protein, mitochondrial isoform A"/>
    <property type="match status" value="1"/>
</dbReference>
<protein>
    <submittedName>
        <fullName evidence="4">Pentatricopeptide repeat-containing protein, mitochondrial isoform C</fullName>
    </submittedName>
</protein>
<dbReference type="Pfam" id="PF01535">
    <property type="entry name" value="PPR"/>
    <property type="match status" value="5"/>
</dbReference>
<dbReference type="FunFam" id="1.25.40.10:FF:000205">
    <property type="entry name" value="Pentatricopeptide repeat-containing protein, mitochondrial"/>
    <property type="match status" value="1"/>
</dbReference>
<comment type="similarity">
    <text evidence="2">Belongs to the PPR family. PCMP-E subfamily.</text>
</comment>
<dbReference type="Proteomes" id="UP000289340">
    <property type="component" value="Chromosome 3"/>
</dbReference>
<feature type="repeat" description="PPR" evidence="3">
    <location>
        <begin position="638"/>
        <end position="672"/>
    </location>
</feature>
<name>A0A445L6K4_GLYSO</name>
<comment type="caution">
    <text evidence="4">The sequence shown here is derived from an EMBL/GenBank/DDBJ whole genome shotgun (WGS) entry which is preliminary data.</text>
</comment>
<dbReference type="SUPFAM" id="SSF48452">
    <property type="entry name" value="TPR-like"/>
    <property type="match status" value="1"/>
</dbReference>
<evidence type="ECO:0000256" key="2">
    <source>
        <dbReference type="ARBA" id="ARBA00061659"/>
    </source>
</evidence>
<proteinExistence type="inferred from homology"/>
<dbReference type="NCBIfam" id="TIGR00756">
    <property type="entry name" value="PPR"/>
    <property type="match status" value="4"/>
</dbReference>
<gene>
    <name evidence="4" type="ORF">D0Y65_005844</name>
</gene>
<sequence>MKKMATMHHMFLEKFQFPALLFKIATQTSSEHKEKSVTLHTNLGDIKCEIFCDEVPKSSEVWLSSPLHFNCFQEKTQKPNSFGHSGDHYDSLFSSIVMLCPLKTRHRVPLQLSFRLCSKFFHALKHDHHQFDFIPHPNAASVNHSMLNCLHSRLPFQALTAFKNHFQLHSLENVDEVTVALSLKACQGESKLGCQIHGFAVCSGFVSFVTVSNSLMKMYCKSGNFGKALIVFENLSHPDIVSWNTVLSGFEESVDALNFARSMHYCGIAFDPVTYTSALAFCWGDHGFLFGWQLHSLVVKCGLGCEVFIGNALVTMYSRWGMLDEARRVFDEMPERDLVSWNAMISGYAQEGKCYGLEAVLLFVNMVRHGMLIDHVSLTGAVSACGHMKNLELGRQIHGLTQKVGYGTHVSVCNVLMSTYSKCEVPKDAKAVFESISNRNVVSWTTMISIDEEDAVSLFNAMRVNGVYPNDVTFIGLIHAVTIRNLVTEGLTIHGLCIKSCFLSEQTVSNSFITMYAKFECIQESTKIFEELNCRETVSWNALISGYAQNGSYKEALLTYLSAVKEIKPNQYTFGSVLNAIAAAEDISLNHGKSCHSHLLKLGLGTDPIVSGALLDMYGKRGDIIESQRVFNETLERTQFAWTAIISAYARHGDFESVMSLYTEMEREGINPDSITFLSVLAACCRKGMVDAGHRVFDSMVKKHSIEPTSEHYSIMVDMLGRVGRLDEAEELMHQIPGGPGLSVLQSLLGSCRLHGNMEMAEKVVGRLIEMDPASSGPYVLMANLYAEKGKWEKVAEVRRGMRGRGVKKEVGFSWVDVSNVDSLYLHGFSSGDKSHPESENICKIAEFLGLQMKILKENREREGEWYNE</sequence>
<dbReference type="GO" id="GO:0003723">
    <property type="term" value="F:RNA binding"/>
    <property type="evidence" value="ECO:0007669"/>
    <property type="project" value="InterPro"/>
</dbReference>
<dbReference type="InterPro" id="IPR011990">
    <property type="entry name" value="TPR-like_helical_dom_sf"/>
</dbReference>
<keyword evidence="5" id="KW-1185">Reference proteome</keyword>
<feature type="repeat" description="PPR" evidence="3">
    <location>
        <begin position="306"/>
        <end position="336"/>
    </location>
</feature>
<dbReference type="GO" id="GO:0005739">
    <property type="term" value="C:mitochondrion"/>
    <property type="evidence" value="ECO:0007669"/>
    <property type="project" value="UniProtKB-ARBA"/>
</dbReference>
<organism evidence="4 5">
    <name type="scientific">Glycine soja</name>
    <name type="common">Wild soybean</name>
    <dbReference type="NCBI Taxonomy" id="3848"/>
    <lineage>
        <taxon>Eukaryota</taxon>
        <taxon>Viridiplantae</taxon>
        <taxon>Streptophyta</taxon>
        <taxon>Embryophyta</taxon>
        <taxon>Tracheophyta</taxon>
        <taxon>Spermatophyta</taxon>
        <taxon>Magnoliopsida</taxon>
        <taxon>eudicotyledons</taxon>
        <taxon>Gunneridae</taxon>
        <taxon>Pentapetalae</taxon>
        <taxon>rosids</taxon>
        <taxon>fabids</taxon>
        <taxon>Fabales</taxon>
        <taxon>Fabaceae</taxon>
        <taxon>Papilionoideae</taxon>
        <taxon>50 kb inversion clade</taxon>
        <taxon>NPAAA clade</taxon>
        <taxon>indigoferoid/millettioid clade</taxon>
        <taxon>Phaseoleae</taxon>
        <taxon>Glycine</taxon>
        <taxon>Glycine subgen. Soja</taxon>
    </lineage>
</organism>
<dbReference type="PANTHER" id="PTHR24015">
    <property type="entry name" value="OS07G0578800 PROTEIN-RELATED"/>
    <property type="match status" value="1"/>
</dbReference>
<dbReference type="Pfam" id="PF13041">
    <property type="entry name" value="PPR_2"/>
    <property type="match status" value="1"/>
</dbReference>
<dbReference type="InterPro" id="IPR046848">
    <property type="entry name" value="E_motif"/>
</dbReference>
<dbReference type="PANTHER" id="PTHR24015:SF524">
    <property type="entry name" value="OS07G0670000 PROTEIN"/>
    <property type="match status" value="1"/>
</dbReference>
<dbReference type="AlphaFoldDB" id="A0A445L6K4"/>
<dbReference type="FunFam" id="1.25.40.10:FF:000573">
    <property type="entry name" value="Pentatricopeptide repeat-containing protein mitochondrial"/>
    <property type="match status" value="1"/>
</dbReference>
<dbReference type="InterPro" id="IPR046960">
    <property type="entry name" value="PPR_At4g14850-like_plant"/>
</dbReference>
<accession>A0A445L6K4</accession>
<feature type="repeat" description="PPR" evidence="3">
    <location>
        <begin position="673"/>
        <end position="708"/>
    </location>
</feature>
<dbReference type="InterPro" id="IPR002885">
    <property type="entry name" value="PPR_rpt"/>
</dbReference>
<keyword evidence="1" id="KW-0677">Repeat</keyword>
<dbReference type="FunFam" id="1.25.40.10:FF:002151">
    <property type="entry name" value="Pentatricopeptide repeat-containing protein mitochondrial"/>
    <property type="match status" value="1"/>
</dbReference>
<dbReference type="GO" id="GO:0009451">
    <property type="term" value="P:RNA modification"/>
    <property type="evidence" value="ECO:0007669"/>
    <property type="project" value="InterPro"/>
</dbReference>
<feature type="repeat" description="PPR" evidence="3">
    <location>
        <begin position="337"/>
        <end position="373"/>
    </location>
</feature>